<comment type="caution">
    <text evidence="1">The sequence shown here is derived from an EMBL/GenBank/DDBJ whole genome shotgun (WGS) entry which is preliminary data.</text>
</comment>
<dbReference type="SUPFAM" id="SSF74650">
    <property type="entry name" value="Galactose mutarotase-like"/>
    <property type="match status" value="1"/>
</dbReference>
<dbReference type="Gene3D" id="2.70.98.10">
    <property type="match status" value="1"/>
</dbReference>
<name>A0ABW0W375_9BACL</name>
<organism evidence="1 2">
    <name type="scientific">Paenibacillus solisilvae</name>
    <dbReference type="NCBI Taxonomy" id="2486751"/>
    <lineage>
        <taxon>Bacteria</taxon>
        <taxon>Bacillati</taxon>
        <taxon>Bacillota</taxon>
        <taxon>Bacilli</taxon>
        <taxon>Bacillales</taxon>
        <taxon>Paenibacillaceae</taxon>
        <taxon>Paenibacillus</taxon>
    </lineage>
</organism>
<sequence>MNPYAAKPIMKTSFQIYELSDSQSQSTVEIIPEIGNNLYRFYWMGHQILMSPESLLTLNSEPMAAFKYGTPILFPPNRIKKGTFSFQGKTYRLPINEPPDHHLHGELCSKPWEVVEFGASMEEGAYLISRFRYADHPDVFAYFPHELVFTVKYLLYEGQLYFHSTITNEGKEAAPFAFGLHPYFHISFAGGEQLTLSVPATEEWPVTNQSFVTGLPSATPFSRALNEGASLEDIPQLACSLIAFSEAERTCRITIGSKGYSIAYQIGEGFPYAVLFRPDWGSAYSIEPYTCLTDAFNLPYGEDRTGARGIEPGEAIELSTRIWIESV</sequence>
<proteinExistence type="predicted"/>
<dbReference type="Proteomes" id="UP001596047">
    <property type="component" value="Unassembled WGS sequence"/>
</dbReference>
<dbReference type="Pfam" id="PF01263">
    <property type="entry name" value="Aldose_epim"/>
    <property type="match status" value="1"/>
</dbReference>
<dbReference type="InterPro" id="IPR011013">
    <property type="entry name" value="Gal_mutarotase_sf_dom"/>
</dbReference>
<gene>
    <name evidence="1" type="ORF">ACFPYJ_19100</name>
</gene>
<dbReference type="InterPro" id="IPR014718">
    <property type="entry name" value="GH-type_carb-bd"/>
</dbReference>
<accession>A0ABW0W375</accession>
<evidence type="ECO:0000313" key="2">
    <source>
        <dbReference type="Proteomes" id="UP001596047"/>
    </source>
</evidence>
<keyword evidence="2" id="KW-1185">Reference proteome</keyword>
<dbReference type="InterPro" id="IPR008183">
    <property type="entry name" value="Aldose_1/G6P_1-epimerase"/>
</dbReference>
<dbReference type="RefSeq" id="WP_379189773.1">
    <property type="nucleotide sequence ID" value="NZ_JBHSOW010000068.1"/>
</dbReference>
<dbReference type="EMBL" id="JBHSOW010000068">
    <property type="protein sequence ID" value="MFC5651176.1"/>
    <property type="molecule type" value="Genomic_DNA"/>
</dbReference>
<dbReference type="CDD" id="cd01081">
    <property type="entry name" value="Aldose_epim"/>
    <property type="match status" value="1"/>
</dbReference>
<reference evidence="2" key="1">
    <citation type="journal article" date="2019" name="Int. J. Syst. Evol. Microbiol.">
        <title>The Global Catalogue of Microorganisms (GCM) 10K type strain sequencing project: providing services to taxonomists for standard genome sequencing and annotation.</title>
        <authorList>
            <consortium name="The Broad Institute Genomics Platform"/>
            <consortium name="The Broad Institute Genome Sequencing Center for Infectious Disease"/>
            <person name="Wu L."/>
            <person name="Ma J."/>
        </authorList>
    </citation>
    <scope>NUCLEOTIDE SEQUENCE [LARGE SCALE GENOMIC DNA]</scope>
    <source>
        <strain evidence="2">CGMCC 1.3240</strain>
    </source>
</reference>
<protein>
    <submittedName>
        <fullName evidence="1">Aldose 1-epimerase</fullName>
    </submittedName>
</protein>
<evidence type="ECO:0000313" key="1">
    <source>
        <dbReference type="EMBL" id="MFC5651176.1"/>
    </source>
</evidence>